<protein>
    <submittedName>
        <fullName evidence="2">Uncharacterized protein</fullName>
    </submittedName>
</protein>
<evidence type="ECO:0000313" key="2">
    <source>
        <dbReference type="EMBL" id="KAG2494934.1"/>
    </source>
</evidence>
<name>A0A836C0X3_9CHLO</name>
<evidence type="ECO:0000313" key="3">
    <source>
        <dbReference type="Proteomes" id="UP000612055"/>
    </source>
</evidence>
<dbReference type="OrthoDB" id="541918at2759"/>
<dbReference type="Proteomes" id="UP000612055">
    <property type="component" value="Unassembled WGS sequence"/>
</dbReference>
<dbReference type="EMBL" id="JAEHOE010000027">
    <property type="protein sequence ID" value="KAG2494934.1"/>
    <property type="molecule type" value="Genomic_DNA"/>
</dbReference>
<feature type="region of interest" description="Disordered" evidence="1">
    <location>
        <begin position="35"/>
        <end position="76"/>
    </location>
</feature>
<proteinExistence type="predicted"/>
<feature type="region of interest" description="Disordered" evidence="1">
    <location>
        <begin position="119"/>
        <end position="155"/>
    </location>
</feature>
<reference evidence="2" key="1">
    <citation type="journal article" date="2020" name="bioRxiv">
        <title>Comparative genomics of Chlamydomonas.</title>
        <authorList>
            <person name="Craig R.J."/>
            <person name="Hasan A.R."/>
            <person name="Ness R.W."/>
            <person name="Keightley P.D."/>
        </authorList>
    </citation>
    <scope>NUCLEOTIDE SEQUENCE</scope>
    <source>
        <strain evidence="2">CCAP 11/70</strain>
    </source>
</reference>
<evidence type="ECO:0000256" key="1">
    <source>
        <dbReference type="SAM" id="MobiDB-lite"/>
    </source>
</evidence>
<accession>A0A836C0X3</accession>
<dbReference type="AlphaFoldDB" id="A0A836C0X3"/>
<comment type="caution">
    <text evidence="2">The sequence shown here is derived from an EMBL/GenBank/DDBJ whole genome shotgun (WGS) entry which is preliminary data.</text>
</comment>
<sequence length="299" mass="31020">MAHCMAPAAAQLGSRLAAFSFGRAAFGLRSFGARATLPDEPPPQSAREGLPPPFEPPPNNPTSLTPQPRASLKDHLDRIQQAATPLEVHRAYLRQPSRLPPPILAAKFSRLAQLLLASAPPSSSNSSSSSSTASSSASSASSSPSPTTPADGARREAEWRALPGVEALLKSLRPHWDAQLHLFSAAELAACVRAAGETGLMAQASTSAAALPSWDPRSRSLLDRSVEVLVDGAAAELKAAGPQAVLDTSVGLMRAGRTDAATWARLGPLLQAAAKQLSGPKAAEADGVLSWLETQGIKT</sequence>
<gene>
    <name evidence="2" type="ORF">HYH03_006869</name>
</gene>
<feature type="compositionally biased region" description="Pro residues" evidence="1">
    <location>
        <begin position="39"/>
        <end position="60"/>
    </location>
</feature>
<feature type="compositionally biased region" description="Low complexity" evidence="1">
    <location>
        <begin position="119"/>
        <end position="150"/>
    </location>
</feature>
<keyword evidence="3" id="KW-1185">Reference proteome</keyword>
<organism evidence="2 3">
    <name type="scientific">Edaphochlamys debaryana</name>
    <dbReference type="NCBI Taxonomy" id="47281"/>
    <lineage>
        <taxon>Eukaryota</taxon>
        <taxon>Viridiplantae</taxon>
        <taxon>Chlorophyta</taxon>
        <taxon>core chlorophytes</taxon>
        <taxon>Chlorophyceae</taxon>
        <taxon>CS clade</taxon>
        <taxon>Chlamydomonadales</taxon>
        <taxon>Chlamydomonadales incertae sedis</taxon>
        <taxon>Edaphochlamys</taxon>
    </lineage>
</organism>